<feature type="domain" description="Histone deacetylase" evidence="6">
    <location>
        <begin position="29"/>
        <end position="343"/>
    </location>
</feature>
<dbReference type="CDD" id="cd10001">
    <property type="entry name" value="HDAC_classII_APAH"/>
    <property type="match status" value="1"/>
</dbReference>
<proteinExistence type="inferred from homology"/>
<dbReference type="InterPro" id="IPR000286">
    <property type="entry name" value="HDACs"/>
</dbReference>
<protein>
    <submittedName>
        <fullName evidence="7">Histone deacetylase family protein</fullName>
    </submittedName>
</protein>
<evidence type="ECO:0000256" key="2">
    <source>
        <dbReference type="ARBA" id="ARBA00005947"/>
    </source>
</evidence>
<evidence type="ECO:0000259" key="6">
    <source>
        <dbReference type="Pfam" id="PF00850"/>
    </source>
</evidence>
<evidence type="ECO:0000256" key="4">
    <source>
        <dbReference type="ARBA" id="ARBA00022801"/>
    </source>
</evidence>
<sequence>MRAFYHPDQAVHSPQQFMRYGKFVPIKDSPVRTERLLGALARHGITPELPAEHGTAPALTVHTAAYVRFLETAWENWAKLPDHGPEVWPQYFPYWSGRVEETARPDCPATGFIGQVGWYLGDLSVPMGPDSWRSILRSSETAVTAADAILAGDRSAYALCRPSGHHARADRGTGFCYLNNSAIAAQRLRSRFKKVAIIDVDIHHGDGTQQIFYTRPDVLTISIHGDPIDFVPFYTGFANETGYGEGEGCNLNLPLAAGAGGAEMNAALDKAIAAVRAFGADALVVALGFDAHRDDPIGIFKLDAKDFGSVGSKMQSPDLPTLVVQEGGYGIDAIQDCLDSFLTGFSKT</sequence>
<accession>A0ABX8ACQ7</accession>
<dbReference type="InterPro" id="IPR023801">
    <property type="entry name" value="His_deacetylse_dom"/>
</dbReference>
<gene>
    <name evidence="7" type="ORF">RPMA_15980</name>
</gene>
<dbReference type="Proteomes" id="UP000682843">
    <property type="component" value="Chromosome"/>
</dbReference>
<evidence type="ECO:0000313" key="8">
    <source>
        <dbReference type="Proteomes" id="UP000682843"/>
    </source>
</evidence>
<comment type="cofactor">
    <cofactor evidence="1">
        <name>Zn(2+)</name>
        <dbReference type="ChEBI" id="CHEBI:29105"/>
    </cofactor>
</comment>
<organism evidence="7 8">
    <name type="scientific">Tardiphaga alba</name>
    <dbReference type="NCBI Taxonomy" id="340268"/>
    <lineage>
        <taxon>Bacteria</taxon>
        <taxon>Pseudomonadati</taxon>
        <taxon>Pseudomonadota</taxon>
        <taxon>Alphaproteobacteria</taxon>
        <taxon>Hyphomicrobiales</taxon>
        <taxon>Nitrobacteraceae</taxon>
        <taxon>Tardiphaga</taxon>
    </lineage>
</organism>
<dbReference type="Pfam" id="PF00850">
    <property type="entry name" value="Hist_deacetyl"/>
    <property type="match status" value="1"/>
</dbReference>
<dbReference type="Gene3D" id="3.40.800.20">
    <property type="entry name" value="Histone deacetylase domain"/>
    <property type="match status" value="1"/>
</dbReference>
<evidence type="ECO:0000256" key="3">
    <source>
        <dbReference type="ARBA" id="ARBA00022723"/>
    </source>
</evidence>
<reference evidence="7 8" key="1">
    <citation type="submission" date="2019-02" db="EMBL/GenBank/DDBJ databases">
        <title>Emended description of the genus Rhodopseudomonas and description of Rhodopseudomonas albus sp. nov., a non-phototrophic, heavy-metal-tolerant bacterium isolated from garden soil.</title>
        <authorList>
            <person name="Bao Z."/>
            <person name="Cao W.W."/>
            <person name="Sato Y."/>
            <person name="Nishizawa T."/>
            <person name="Zhao J."/>
            <person name="Guo Y."/>
            <person name="Ohta H."/>
        </authorList>
    </citation>
    <scope>NUCLEOTIDE SEQUENCE [LARGE SCALE GENOMIC DNA]</scope>
    <source>
        <strain evidence="7 8">SK50-23</strain>
    </source>
</reference>
<evidence type="ECO:0000256" key="5">
    <source>
        <dbReference type="ARBA" id="ARBA00022833"/>
    </source>
</evidence>
<keyword evidence="8" id="KW-1185">Reference proteome</keyword>
<keyword evidence="3" id="KW-0479">Metal-binding</keyword>
<name>A0ABX8ACQ7_9BRAD</name>
<dbReference type="PRINTS" id="PR01270">
    <property type="entry name" value="HDASUPER"/>
</dbReference>
<dbReference type="RefSeq" id="WP_211908682.1">
    <property type="nucleotide sequence ID" value="NZ_CP036498.1"/>
</dbReference>
<keyword evidence="4" id="KW-0378">Hydrolase</keyword>
<dbReference type="PANTHER" id="PTHR10625:SF17">
    <property type="entry name" value="HISTONE DEACETYLASE 8"/>
    <property type="match status" value="1"/>
</dbReference>
<dbReference type="InterPro" id="IPR023696">
    <property type="entry name" value="Ureohydrolase_dom_sf"/>
</dbReference>
<keyword evidence="5" id="KW-0862">Zinc</keyword>
<evidence type="ECO:0000313" key="7">
    <source>
        <dbReference type="EMBL" id="QUS40165.1"/>
    </source>
</evidence>
<dbReference type="EMBL" id="CP036498">
    <property type="protein sequence ID" value="QUS40165.1"/>
    <property type="molecule type" value="Genomic_DNA"/>
</dbReference>
<comment type="similarity">
    <text evidence="2">Belongs to the histone deacetylase family.</text>
</comment>
<dbReference type="SUPFAM" id="SSF52768">
    <property type="entry name" value="Arginase/deacetylase"/>
    <property type="match status" value="1"/>
</dbReference>
<dbReference type="PANTHER" id="PTHR10625">
    <property type="entry name" value="HISTONE DEACETYLASE HDAC1-RELATED"/>
    <property type="match status" value="1"/>
</dbReference>
<evidence type="ECO:0000256" key="1">
    <source>
        <dbReference type="ARBA" id="ARBA00001947"/>
    </source>
</evidence>
<dbReference type="InterPro" id="IPR037138">
    <property type="entry name" value="His_deacetylse_dom_sf"/>
</dbReference>